<protein>
    <submittedName>
        <fullName evidence="1">tRNA lysidine(34) synthetase TilS</fullName>
    </submittedName>
</protein>
<dbReference type="EMBL" id="SRYG01000001">
    <property type="protein sequence ID" value="TGY67311.1"/>
    <property type="molecule type" value="Genomic_DNA"/>
</dbReference>
<evidence type="ECO:0000313" key="1">
    <source>
        <dbReference type="EMBL" id="TGY67311.1"/>
    </source>
</evidence>
<reference evidence="1" key="1">
    <citation type="submission" date="2019-04" db="EMBL/GenBank/DDBJ databases">
        <title>Microbes associate with the intestines of laboratory mice.</title>
        <authorList>
            <person name="Navarre W."/>
            <person name="Wong E."/>
            <person name="Huang K."/>
            <person name="Tropini C."/>
            <person name="Ng K."/>
            <person name="Yu B."/>
        </authorList>
    </citation>
    <scope>NUCLEOTIDE SEQUENCE</scope>
    <source>
        <strain evidence="1">NM09_H32</strain>
    </source>
</reference>
<sequence>MGYGMLVEEKTERRVERMKALIACSGGPDSMALLDQLYRQGHSLVVAHVNYAKRPSANRDERIVRSYCQERSIPCHVLYPKYPGEGNFQAWARDARYAFFIQIAHQEGIDDLYVAHHLDDSLETYLFQMRRHMRCDHYGLVLETTYHGLRVHRPLLAYEKKELEAYCVGHDVPYGVDETNLADHYTRNQIRHETIDAMTRAQKLALQQEIDQKNAAWEAEKKAGRQRLARQGMAALLADPDAPFYLDLFLAESMKRHLSQSHLESLCRQLQTNCVVDLRDYKLERHDDKVLLAQKTQYPTFLLGDRESVKNFQSLELGNFTYSFNNKGEVKEGVTLTDQDFPLTLRPARGTDRIALRCGTKTLRRFWIDRKIPRLWREQWYVLENSQGHVVFVPGIGCDRTHFSIQPTAFMLQLAR</sequence>
<gene>
    <name evidence="1" type="primary">tilS</name>
    <name evidence="1" type="ORF">E5336_00615</name>
</gene>
<dbReference type="Proteomes" id="UP000308836">
    <property type="component" value="Unassembled WGS sequence"/>
</dbReference>
<comment type="caution">
    <text evidence="1">The sequence shown here is derived from an EMBL/GenBank/DDBJ whole genome shotgun (WGS) entry which is preliminary data.</text>
</comment>
<proteinExistence type="predicted"/>
<name>A0AC61RD37_9FIRM</name>
<accession>A0AC61RD37</accession>
<evidence type="ECO:0000313" key="2">
    <source>
        <dbReference type="Proteomes" id="UP000308836"/>
    </source>
</evidence>
<keyword evidence="2" id="KW-1185">Reference proteome</keyword>
<organism evidence="1 2">
    <name type="scientific">Dubosiella muris</name>
    <dbReference type="NCBI Taxonomy" id="3038133"/>
    <lineage>
        <taxon>Bacteria</taxon>
        <taxon>Bacillati</taxon>
        <taxon>Bacillota</taxon>
        <taxon>Erysipelotrichia</taxon>
        <taxon>Erysipelotrichales</taxon>
        <taxon>Erysipelotrichaceae</taxon>
        <taxon>Dubosiella</taxon>
    </lineage>
</organism>